<dbReference type="AlphaFoldDB" id="S8FAD6"/>
<dbReference type="OrthoDB" id="2775229at2759"/>
<dbReference type="InParanoid" id="S8FAD6"/>
<keyword evidence="3" id="KW-1185">Reference proteome</keyword>
<proteinExistence type="predicted"/>
<accession>S8FAD6</accession>
<gene>
    <name evidence="2" type="ORF">FOMPIDRAFT_1126211</name>
</gene>
<reference evidence="2 3" key="1">
    <citation type="journal article" date="2012" name="Science">
        <title>The Paleozoic origin of enzymatic lignin decomposition reconstructed from 31 fungal genomes.</title>
        <authorList>
            <person name="Floudas D."/>
            <person name="Binder M."/>
            <person name="Riley R."/>
            <person name="Barry K."/>
            <person name="Blanchette R.A."/>
            <person name="Henrissat B."/>
            <person name="Martinez A.T."/>
            <person name="Otillar R."/>
            <person name="Spatafora J.W."/>
            <person name="Yadav J.S."/>
            <person name="Aerts A."/>
            <person name="Benoit I."/>
            <person name="Boyd A."/>
            <person name="Carlson A."/>
            <person name="Copeland A."/>
            <person name="Coutinho P.M."/>
            <person name="de Vries R.P."/>
            <person name="Ferreira P."/>
            <person name="Findley K."/>
            <person name="Foster B."/>
            <person name="Gaskell J."/>
            <person name="Glotzer D."/>
            <person name="Gorecki P."/>
            <person name="Heitman J."/>
            <person name="Hesse C."/>
            <person name="Hori C."/>
            <person name="Igarashi K."/>
            <person name="Jurgens J.A."/>
            <person name="Kallen N."/>
            <person name="Kersten P."/>
            <person name="Kohler A."/>
            <person name="Kuees U."/>
            <person name="Kumar T.K.A."/>
            <person name="Kuo A."/>
            <person name="LaButti K."/>
            <person name="Larrondo L.F."/>
            <person name="Lindquist E."/>
            <person name="Ling A."/>
            <person name="Lombard V."/>
            <person name="Lucas S."/>
            <person name="Lundell T."/>
            <person name="Martin R."/>
            <person name="McLaughlin D.J."/>
            <person name="Morgenstern I."/>
            <person name="Morin E."/>
            <person name="Murat C."/>
            <person name="Nagy L.G."/>
            <person name="Nolan M."/>
            <person name="Ohm R.A."/>
            <person name="Patyshakuliyeva A."/>
            <person name="Rokas A."/>
            <person name="Ruiz-Duenas F.J."/>
            <person name="Sabat G."/>
            <person name="Salamov A."/>
            <person name="Samejima M."/>
            <person name="Schmutz J."/>
            <person name="Slot J.C."/>
            <person name="St John F."/>
            <person name="Stenlid J."/>
            <person name="Sun H."/>
            <person name="Sun S."/>
            <person name="Syed K."/>
            <person name="Tsang A."/>
            <person name="Wiebenga A."/>
            <person name="Young D."/>
            <person name="Pisabarro A."/>
            <person name="Eastwood D.C."/>
            <person name="Martin F."/>
            <person name="Cullen D."/>
            <person name="Grigoriev I.V."/>
            <person name="Hibbett D.S."/>
        </authorList>
    </citation>
    <scope>NUCLEOTIDE SEQUENCE</scope>
    <source>
        <strain evidence="3">FP-58527</strain>
    </source>
</reference>
<dbReference type="PANTHER" id="PTHR28037:SF1">
    <property type="entry name" value="ALCOHOL O-ACETYLTRANSFERASE 1-RELATED"/>
    <property type="match status" value="1"/>
</dbReference>
<dbReference type="PANTHER" id="PTHR28037">
    <property type="entry name" value="ALCOHOL O-ACETYLTRANSFERASE 1-RELATED"/>
    <property type="match status" value="1"/>
</dbReference>
<evidence type="ECO:0000256" key="1">
    <source>
        <dbReference type="SAM" id="MobiDB-lite"/>
    </source>
</evidence>
<dbReference type="Proteomes" id="UP000015241">
    <property type="component" value="Unassembled WGS sequence"/>
</dbReference>
<feature type="region of interest" description="Disordered" evidence="1">
    <location>
        <begin position="1"/>
        <end position="22"/>
    </location>
</feature>
<evidence type="ECO:0000313" key="3">
    <source>
        <dbReference type="Proteomes" id="UP000015241"/>
    </source>
</evidence>
<organism evidence="2 3">
    <name type="scientific">Fomitopsis schrenkii</name>
    <name type="common">Brown rot fungus</name>
    <dbReference type="NCBI Taxonomy" id="2126942"/>
    <lineage>
        <taxon>Eukaryota</taxon>
        <taxon>Fungi</taxon>
        <taxon>Dikarya</taxon>
        <taxon>Basidiomycota</taxon>
        <taxon>Agaricomycotina</taxon>
        <taxon>Agaricomycetes</taxon>
        <taxon>Polyporales</taxon>
        <taxon>Fomitopsis</taxon>
    </lineage>
</organism>
<dbReference type="STRING" id="743788.S8FAD6"/>
<dbReference type="EMBL" id="KE504164">
    <property type="protein sequence ID" value="EPS98585.1"/>
    <property type="molecule type" value="Genomic_DNA"/>
</dbReference>
<dbReference type="InterPro" id="IPR023213">
    <property type="entry name" value="CAT-like_dom_sf"/>
</dbReference>
<name>S8FAD6_FOMSC</name>
<evidence type="ECO:0000313" key="2">
    <source>
        <dbReference type="EMBL" id="EPS98585.1"/>
    </source>
</evidence>
<dbReference type="HOGENOM" id="CLU_516814_0_0_1"/>
<dbReference type="Gene3D" id="3.30.559.30">
    <property type="entry name" value="Nonribosomal peptide synthetase, condensation domain"/>
    <property type="match status" value="1"/>
</dbReference>
<sequence>MATLESLEDAGSPLFPADGKPPYAHLRESTTTYRRPMGLNEIGYALVRGPRGYVDSFSIIPLACSGGHTITDDEVVQACAALRLRHPLLASKVAYSTEKPPEIVYHSPMTEAHALREARAQIEFHAFHDHDAATEALRDRWMSATAEDALDLRNGTCSLYWGRDIDPHSGRYILGFMTPHFITDGKRRLNLVRCMLELLTTPGRATKELTAHFSGKTPIVGLPPSLEGLLPDQGAPDLSEIGKAKAAFDELIKFRSKPLSGLVPDGVIAESDLQNRFTRKIWSPEDTKRILRACKAHGVTITHLANVAGAFACVQRPGPARTTGGSSDEEMHYFEFSQAFDVSAKVPRLTSLGDIETAIRIVVYPIVIAVPRADTAENVTRETIWGAARQFKEKNDAFVKSPYFWHFCGFYGAIAAENYMAQMAGKPSIPYMSSMGDIKSVLPIKYPVRHPETNGAVNGATANSEVRILDQISAGKIDPSVANYLMYTFDERLNLQFKWNAGRTSDVLITGWFDRVVEIISQAAADEA</sequence>
<dbReference type="InterPro" id="IPR052058">
    <property type="entry name" value="Alcohol_O-acetyltransferase"/>
</dbReference>
<protein>
    <submittedName>
        <fullName evidence="2">Uncharacterized protein</fullName>
    </submittedName>
</protein>
<dbReference type="Gene3D" id="3.30.559.10">
    <property type="entry name" value="Chloramphenicol acetyltransferase-like domain"/>
    <property type="match status" value="1"/>
</dbReference>